<reference evidence="1 2" key="1">
    <citation type="submission" date="2019-07" db="EMBL/GenBank/DDBJ databases">
        <title>Draft genome sequences of 15 bacterial species constituting the stable defined intestinal microbiota of the GM15 gnotobiotic mouse model.</title>
        <authorList>
            <person name="Elie C."/>
            <person name="Mathieu A."/>
            <person name="Saliou A."/>
            <person name="Darnaud M."/>
            <person name="Leulier F."/>
            <person name="Tamellini A."/>
        </authorList>
    </citation>
    <scope>NUCLEOTIDE SEQUENCE [LARGE SCALE GENOMIC DNA]</scope>
    <source>
        <strain evidence="2">ASF 502</strain>
    </source>
</reference>
<gene>
    <name evidence="1" type="ORF">FMM80_23860</name>
</gene>
<comment type="caution">
    <text evidence="1">The sequence shown here is derived from an EMBL/GenBank/DDBJ whole genome shotgun (WGS) entry which is preliminary data.</text>
</comment>
<dbReference type="RefSeq" id="WP_044990902.1">
    <property type="nucleotide sequence ID" value="NZ_CASCYM010000031.1"/>
</dbReference>
<dbReference type="OrthoDB" id="287883at2"/>
<evidence type="ECO:0000313" key="2">
    <source>
        <dbReference type="Proteomes" id="UP000474104"/>
    </source>
</evidence>
<proteinExistence type="predicted"/>
<dbReference type="Proteomes" id="UP000474104">
    <property type="component" value="Unassembled WGS sequence"/>
</dbReference>
<dbReference type="AlphaFoldDB" id="A0A9X5CEI8"/>
<organism evidence="1 2">
    <name type="scientific">Schaedlerella arabinosiphila</name>
    <dbReference type="NCBI Taxonomy" id="2044587"/>
    <lineage>
        <taxon>Bacteria</taxon>
        <taxon>Bacillati</taxon>
        <taxon>Bacillota</taxon>
        <taxon>Clostridia</taxon>
        <taxon>Lachnospirales</taxon>
        <taxon>Lachnospiraceae</taxon>
        <taxon>Schaedlerella</taxon>
    </lineage>
</organism>
<protein>
    <submittedName>
        <fullName evidence="1">Uncharacterized protein</fullName>
    </submittedName>
</protein>
<evidence type="ECO:0000313" key="1">
    <source>
        <dbReference type="EMBL" id="NDO71517.1"/>
    </source>
</evidence>
<sequence>MYMDMSKILKVIQPDSNFNVNVSFNITYPVSNVYGESEETLVITATFSNQTIQRIDFENFDFKNIPAIADEWWNHEAANLVSIHMSRKLLAKL</sequence>
<name>A0A9X5CEI8_9FIRM</name>
<dbReference type="EMBL" id="VIRB01000139">
    <property type="protein sequence ID" value="NDO71517.1"/>
    <property type="molecule type" value="Genomic_DNA"/>
</dbReference>
<accession>A0A9X5CEI8</accession>